<protein>
    <submittedName>
        <fullName evidence="1">Uncharacterized protein</fullName>
    </submittedName>
</protein>
<evidence type="ECO:0000313" key="2">
    <source>
        <dbReference type="Proteomes" id="UP000033441"/>
    </source>
</evidence>
<dbReference type="EMBL" id="LANV01000001">
    <property type="protein sequence ID" value="KJV64994.1"/>
    <property type="molecule type" value="Genomic_DNA"/>
</dbReference>
<sequence>MCLNFDANTKNDQPRSNLAHKCQFFIAVHRVILLAKAKSIDFSPHISRMFLSMALLPVWDFKRCIAY</sequence>
<accession>A0A0F3NDJ1</accession>
<gene>
    <name evidence="1" type="ORF">APHMUC_0253</name>
</gene>
<name>A0A0F3NDJ1_ANAPH</name>
<organism evidence="1 2">
    <name type="scientific">Anaplasma phagocytophilum str. ApMUC09</name>
    <dbReference type="NCBI Taxonomy" id="1359152"/>
    <lineage>
        <taxon>Bacteria</taxon>
        <taxon>Pseudomonadati</taxon>
        <taxon>Pseudomonadota</taxon>
        <taxon>Alphaproteobacteria</taxon>
        <taxon>Rickettsiales</taxon>
        <taxon>Anaplasmataceae</taxon>
        <taxon>Anaplasma</taxon>
        <taxon>phagocytophilum group</taxon>
    </lineage>
</organism>
<proteinExistence type="predicted"/>
<reference evidence="1 2" key="1">
    <citation type="submission" date="2015-02" db="EMBL/GenBank/DDBJ databases">
        <title>Genome Sequencing of Rickettsiales.</title>
        <authorList>
            <person name="Daugherty S.C."/>
            <person name="Su Q."/>
            <person name="Abolude K."/>
            <person name="Beier-Sexton M."/>
            <person name="Carlyon J.A."/>
            <person name="Carter R."/>
            <person name="Day N.P."/>
            <person name="Dumler S.J."/>
            <person name="Dyachenko V."/>
            <person name="Godinez A."/>
            <person name="Kurtti T.J."/>
            <person name="Lichay M."/>
            <person name="Mullins K.E."/>
            <person name="Ott S."/>
            <person name="Pappas-Brown V."/>
            <person name="Paris D.H."/>
            <person name="Patel P."/>
            <person name="Richards A.L."/>
            <person name="Sadzewicz L."/>
            <person name="Sears K."/>
            <person name="Seidman D."/>
            <person name="Sengamalay N."/>
            <person name="Stenos J."/>
            <person name="Tallon L.J."/>
            <person name="Vincent G."/>
            <person name="Fraser C.M."/>
            <person name="Munderloh U."/>
            <person name="Dunning-Hotopp J.C."/>
        </authorList>
    </citation>
    <scope>NUCLEOTIDE SEQUENCE [LARGE SCALE GENOMIC DNA]</scope>
    <source>
        <strain evidence="1 2">ApMUC09</strain>
    </source>
</reference>
<comment type="caution">
    <text evidence="1">The sequence shown here is derived from an EMBL/GenBank/DDBJ whole genome shotgun (WGS) entry which is preliminary data.</text>
</comment>
<evidence type="ECO:0000313" key="1">
    <source>
        <dbReference type="EMBL" id="KJV64994.1"/>
    </source>
</evidence>
<dbReference type="Proteomes" id="UP000033441">
    <property type="component" value="Unassembled WGS sequence"/>
</dbReference>
<dbReference type="AlphaFoldDB" id="A0A0F3NDJ1"/>
<dbReference type="PATRIC" id="fig|1359152.3.peg.268"/>